<accession>A0A816GC65</accession>
<name>A0A816GC65_9BILA</name>
<gene>
    <name evidence="1" type="ORF">GPM918_LOCUS46356</name>
    <name evidence="2" type="ORF">SRO942_LOCUS50383</name>
</gene>
<dbReference type="Proteomes" id="UP000681722">
    <property type="component" value="Unassembled WGS sequence"/>
</dbReference>
<reference evidence="1" key="1">
    <citation type="submission" date="2021-02" db="EMBL/GenBank/DDBJ databases">
        <authorList>
            <person name="Nowell W R."/>
        </authorList>
    </citation>
    <scope>NUCLEOTIDE SEQUENCE</scope>
</reference>
<sequence>TPSQKSSGSEVNSAKEQKRMVLNKFLQLSGIKSKVRITRSYRKLTGQSKRNFLSTTRIILKSILSFVATSHVYDVWNDLLKHDSDQNNVALDGKFLSVMNGVTETYHNAESWSTRRQILSIVAPKISFKLIQSFLPGLTLYRFTSARMYGLRFGAGALIESSSNVIHRFDNEQ</sequence>
<dbReference type="Proteomes" id="UP000663829">
    <property type="component" value="Unassembled WGS sequence"/>
</dbReference>
<keyword evidence="3" id="KW-1185">Reference proteome</keyword>
<feature type="non-terminal residue" evidence="1">
    <location>
        <position position="173"/>
    </location>
</feature>
<dbReference type="OrthoDB" id="5983920at2759"/>
<evidence type="ECO:0000313" key="3">
    <source>
        <dbReference type="Proteomes" id="UP000663829"/>
    </source>
</evidence>
<protein>
    <submittedName>
        <fullName evidence="1">Uncharacterized protein</fullName>
    </submittedName>
</protein>
<comment type="caution">
    <text evidence="1">The sequence shown here is derived from an EMBL/GenBank/DDBJ whole genome shotgun (WGS) entry which is preliminary data.</text>
</comment>
<dbReference type="EMBL" id="CAJOBC010142274">
    <property type="protein sequence ID" value="CAF4650020.1"/>
    <property type="molecule type" value="Genomic_DNA"/>
</dbReference>
<proteinExistence type="predicted"/>
<organism evidence="1 3">
    <name type="scientific">Didymodactylos carnosus</name>
    <dbReference type="NCBI Taxonomy" id="1234261"/>
    <lineage>
        <taxon>Eukaryota</taxon>
        <taxon>Metazoa</taxon>
        <taxon>Spiralia</taxon>
        <taxon>Gnathifera</taxon>
        <taxon>Rotifera</taxon>
        <taxon>Eurotatoria</taxon>
        <taxon>Bdelloidea</taxon>
        <taxon>Philodinida</taxon>
        <taxon>Philodinidae</taxon>
        <taxon>Didymodactylos</taxon>
    </lineage>
</organism>
<evidence type="ECO:0000313" key="2">
    <source>
        <dbReference type="EMBL" id="CAF4650020.1"/>
    </source>
</evidence>
<feature type="non-terminal residue" evidence="1">
    <location>
        <position position="1"/>
    </location>
</feature>
<dbReference type="AlphaFoldDB" id="A0A816GC65"/>
<dbReference type="EMBL" id="CAJNOQ010061547">
    <property type="protein sequence ID" value="CAF1672296.1"/>
    <property type="molecule type" value="Genomic_DNA"/>
</dbReference>
<evidence type="ECO:0000313" key="1">
    <source>
        <dbReference type="EMBL" id="CAF1672296.1"/>
    </source>
</evidence>